<sequence length="643" mass="71493">MNMRTLLWYMTYCLIAHTSAYRGTIPFEHPEKATIPFVPPIYVSDKPKTYPKACPGNTPMTRDQWCEYSLWTDYTDTVPDTGVTREFWFDVHQATLAPDGRPRWALAINGSLPGPTVEANWGDTVVIHLRNSLADVKNGTSLHIHGLRQHFTNPMDGVVSVTQCPIAPGYTMTYRWRATQYGTTWYHSHIGLQTWEGVYGGVIIHGPASGNYDEDKGVVLLSDWDINTVDELWGEAETVGSPTLDTGLINGNNVFGDDDDSSQTGSRFSTSFVPGKSYRLRVTNVACDTQFKFSIDHHTLTVIAMDFVPIKPYKTTAINISIGKGAFTANTENVNLWKLNTGQRYDIIVLADQAKVASSFWLRATPQLACSFSNNADNIRGIIYYERSPGASKSSSLIPSTTGYTLTDSCDDEPASKLIPIVSKRLSLAAADFYYNENLPVTAAVNENNLLRWYINGTSMHVTWSQPTLLDFIQYSANPDNPTESTTRDRAVLSIPKADTWVLAIIETAMEAPHPIHLHGHDFLVVAQGNGSWSTTSRNLNLDYAAGALPKRDTALLPALGHLVLAFRTDNPGAWLMHCHIGWHLDQGFALQFVEREPEIRRMFEGGSGFGGWWGYGGMMRENCENWNWYNRGGQVVELGAGI</sequence>
<dbReference type="CDD" id="cd13901">
    <property type="entry name" value="CuRO_3_MaLCC_like"/>
    <property type="match status" value="1"/>
</dbReference>
<comment type="similarity">
    <text evidence="1">Belongs to the multicopper oxidase family.</text>
</comment>
<evidence type="ECO:0000313" key="10">
    <source>
        <dbReference type="Proteomes" id="UP001153618"/>
    </source>
</evidence>
<dbReference type="Gene3D" id="2.60.40.420">
    <property type="entry name" value="Cupredoxins - blue copper proteins"/>
    <property type="match status" value="3"/>
</dbReference>
<evidence type="ECO:0000256" key="3">
    <source>
        <dbReference type="ARBA" id="ARBA00023002"/>
    </source>
</evidence>
<evidence type="ECO:0000259" key="8">
    <source>
        <dbReference type="Pfam" id="PF07732"/>
    </source>
</evidence>
<evidence type="ECO:0000256" key="5">
    <source>
        <dbReference type="SAM" id="SignalP"/>
    </source>
</evidence>
<name>A0A9W4MNW9_PENOL</name>
<accession>A0A9W4MNW9</accession>
<evidence type="ECO:0000259" key="7">
    <source>
        <dbReference type="Pfam" id="PF07731"/>
    </source>
</evidence>
<dbReference type="PANTHER" id="PTHR11709">
    <property type="entry name" value="MULTI-COPPER OXIDASE"/>
    <property type="match status" value="1"/>
</dbReference>
<evidence type="ECO:0000256" key="4">
    <source>
        <dbReference type="ARBA" id="ARBA00023008"/>
    </source>
</evidence>
<dbReference type="InterPro" id="IPR011707">
    <property type="entry name" value="Cu-oxidase-like_N"/>
</dbReference>
<dbReference type="CDD" id="cd13854">
    <property type="entry name" value="CuRO_1_MaLCC_like"/>
    <property type="match status" value="1"/>
</dbReference>
<dbReference type="OrthoDB" id="2121828at2759"/>
<dbReference type="InterPro" id="IPR008972">
    <property type="entry name" value="Cupredoxin"/>
</dbReference>
<feature type="domain" description="Plastocyanin-like" evidence="8">
    <location>
        <begin position="91"/>
        <end position="208"/>
    </location>
</feature>
<dbReference type="CDD" id="cd13880">
    <property type="entry name" value="CuRO_2_MaLCC_like"/>
    <property type="match status" value="1"/>
</dbReference>
<proteinExistence type="inferred from homology"/>
<dbReference type="GO" id="GO:0005507">
    <property type="term" value="F:copper ion binding"/>
    <property type="evidence" value="ECO:0007669"/>
    <property type="project" value="InterPro"/>
</dbReference>
<dbReference type="Pfam" id="PF07732">
    <property type="entry name" value="Cu-oxidase_3"/>
    <property type="match status" value="1"/>
</dbReference>
<dbReference type="FunFam" id="2.60.40.420:FF:000021">
    <property type="entry name" value="Extracellular dihydrogeodin oxidase/laccase"/>
    <property type="match status" value="1"/>
</dbReference>
<feature type="signal peptide" evidence="5">
    <location>
        <begin position="1"/>
        <end position="20"/>
    </location>
</feature>
<dbReference type="InterPro" id="IPR045087">
    <property type="entry name" value="Cu-oxidase_fam"/>
</dbReference>
<dbReference type="InterPro" id="IPR001117">
    <property type="entry name" value="Cu-oxidase_2nd"/>
</dbReference>
<dbReference type="Proteomes" id="UP001153618">
    <property type="component" value="Unassembled WGS sequence"/>
</dbReference>
<keyword evidence="10" id="KW-1185">Reference proteome</keyword>
<keyword evidence="3" id="KW-0560">Oxidoreductase</keyword>
<evidence type="ECO:0000256" key="2">
    <source>
        <dbReference type="ARBA" id="ARBA00022723"/>
    </source>
</evidence>
<feature type="domain" description="Plastocyanin-like" evidence="7">
    <location>
        <begin position="462"/>
        <end position="597"/>
    </location>
</feature>
<dbReference type="GO" id="GO:0016491">
    <property type="term" value="F:oxidoreductase activity"/>
    <property type="evidence" value="ECO:0007669"/>
    <property type="project" value="UniProtKB-KW"/>
</dbReference>
<reference evidence="9" key="1">
    <citation type="submission" date="2021-07" db="EMBL/GenBank/DDBJ databases">
        <authorList>
            <person name="Branca A.L. A."/>
        </authorList>
    </citation>
    <scope>NUCLEOTIDE SEQUENCE</scope>
</reference>
<comment type="caution">
    <text evidence="9">The sequence shown here is derived from an EMBL/GenBank/DDBJ whole genome shotgun (WGS) entry which is preliminary data.</text>
</comment>
<keyword evidence="4" id="KW-0186">Copper</keyword>
<evidence type="ECO:0000256" key="1">
    <source>
        <dbReference type="ARBA" id="ARBA00010609"/>
    </source>
</evidence>
<evidence type="ECO:0000259" key="6">
    <source>
        <dbReference type="Pfam" id="PF00394"/>
    </source>
</evidence>
<feature type="chain" id="PRO_5040939260" evidence="5">
    <location>
        <begin position="21"/>
        <end position="643"/>
    </location>
</feature>
<feature type="domain" description="Plastocyanin-like" evidence="6">
    <location>
        <begin position="217"/>
        <end position="323"/>
    </location>
</feature>
<evidence type="ECO:0000313" key="9">
    <source>
        <dbReference type="EMBL" id="CAG8001897.1"/>
    </source>
</evidence>
<keyword evidence="2" id="KW-0479">Metal-binding</keyword>
<dbReference type="InterPro" id="IPR011706">
    <property type="entry name" value="Cu-oxidase_C"/>
</dbReference>
<dbReference type="SUPFAM" id="SSF49503">
    <property type="entry name" value="Cupredoxins"/>
    <property type="match status" value="3"/>
</dbReference>
<dbReference type="Pfam" id="PF00394">
    <property type="entry name" value="Cu-oxidase"/>
    <property type="match status" value="1"/>
</dbReference>
<dbReference type="AlphaFoldDB" id="A0A9W4MNW9"/>
<protein>
    <submittedName>
        <fullName evidence="9">Uncharacterized protein</fullName>
    </submittedName>
</protein>
<dbReference type="PANTHER" id="PTHR11709:SF502">
    <property type="entry name" value="MULTICOPPER OXIDASE"/>
    <property type="match status" value="1"/>
</dbReference>
<keyword evidence="5" id="KW-0732">Signal</keyword>
<gene>
    <name evidence="9" type="ORF">POLS_LOCUS1881</name>
</gene>
<dbReference type="EMBL" id="CAJVOS010000012">
    <property type="protein sequence ID" value="CAG8001897.1"/>
    <property type="molecule type" value="Genomic_DNA"/>
</dbReference>
<dbReference type="Pfam" id="PF07731">
    <property type="entry name" value="Cu-oxidase_2"/>
    <property type="match status" value="1"/>
</dbReference>
<organism evidence="9 10">
    <name type="scientific">Penicillium olsonii</name>
    <dbReference type="NCBI Taxonomy" id="99116"/>
    <lineage>
        <taxon>Eukaryota</taxon>
        <taxon>Fungi</taxon>
        <taxon>Dikarya</taxon>
        <taxon>Ascomycota</taxon>
        <taxon>Pezizomycotina</taxon>
        <taxon>Eurotiomycetes</taxon>
        <taxon>Eurotiomycetidae</taxon>
        <taxon>Eurotiales</taxon>
        <taxon>Aspergillaceae</taxon>
        <taxon>Penicillium</taxon>
    </lineage>
</organism>